<feature type="compositionally biased region" description="Basic residues" evidence="1">
    <location>
        <begin position="239"/>
        <end position="248"/>
    </location>
</feature>
<accession>A0A4W5K5L7</accession>
<dbReference type="Ensembl" id="ENSHHUT00000007509.1">
    <property type="protein sequence ID" value="ENSHHUP00000007289.1"/>
    <property type="gene ID" value="ENSHHUG00000004502.1"/>
</dbReference>
<dbReference type="STRING" id="62062.ENSHHUP00000007289"/>
<name>A0A4W5K5L7_9TELE</name>
<keyword evidence="3" id="KW-1185">Reference proteome</keyword>
<evidence type="ECO:0000256" key="1">
    <source>
        <dbReference type="SAM" id="MobiDB-lite"/>
    </source>
</evidence>
<dbReference type="AlphaFoldDB" id="A0A4W5K5L7"/>
<reference evidence="2" key="2">
    <citation type="submission" date="2025-08" db="UniProtKB">
        <authorList>
            <consortium name="Ensembl"/>
        </authorList>
    </citation>
    <scope>IDENTIFICATION</scope>
</reference>
<proteinExistence type="predicted"/>
<dbReference type="GO" id="GO:0060271">
    <property type="term" value="P:cilium assembly"/>
    <property type="evidence" value="ECO:0007669"/>
    <property type="project" value="TreeGrafter"/>
</dbReference>
<dbReference type="PANTHER" id="PTHR45912:SF3">
    <property type="entry name" value="CILIA- AND FLAGELLA-ASSOCIATED PROTEIN 47"/>
    <property type="match status" value="1"/>
</dbReference>
<evidence type="ECO:0000313" key="2">
    <source>
        <dbReference type="Ensembl" id="ENSHHUP00000007289.1"/>
    </source>
</evidence>
<dbReference type="Proteomes" id="UP000314982">
    <property type="component" value="Unassembled WGS sequence"/>
</dbReference>
<reference evidence="2" key="3">
    <citation type="submission" date="2025-09" db="UniProtKB">
        <authorList>
            <consortium name="Ensembl"/>
        </authorList>
    </citation>
    <scope>IDENTIFICATION</scope>
</reference>
<sequence>ITPVLCVFVRVVLVESKANLLQVEKSQDSQENLIQQFSSRTNHSSDNTTSLSTDGLNGGADCGEWEDSDLHCDPADECGVTEFFSPVRSVSLAAGQTETIELHYLPFHLGKRHCSVLLVSQQVGEQVYLVEGTAELPLPSPLTTKPSPNVVHVSSATSDGADPRPAVNLRCGVGSTLDEVVCVPLVNGLWERALATVGQQRMSPVEKNRRNLTHTLDSSTVRAGVAAPALTASQVDSRHTHRDRHTHTHSGQLSLSLSLSLFALLVSCLSLLVHGPVQSYHLSPLPLSSRSSWSMVQSSLTISPLSSRSSWSMVQSSLTVSLLFPSPPGPPGPWSSPVLLSLSSPLSSRSSWSMVQSS</sequence>
<dbReference type="PANTHER" id="PTHR45912">
    <property type="entry name" value="CILIA- AND FLAGELLA-ASSOCIATED PROTEIN 47"/>
    <property type="match status" value="1"/>
</dbReference>
<reference evidence="3" key="1">
    <citation type="submission" date="2018-06" db="EMBL/GenBank/DDBJ databases">
        <title>Genome assembly of Danube salmon.</title>
        <authorList>
            <person name="Macqueen D.J."/>
            <person name="Gundappa M.K."/>
        </authorList>
    </citation>
    <scope>NUCLEOTIDE SEQUENCE [LARGE SCALE GENOMIC DNA]</scope>
</reference>
<protein>
    <submittedName>
        <fullName evidence="2">Uncharacterized protein</fullName>
    </submittedName>
</protein>
<organism evidence="2 3">
    <name type="scientific">Hucho hucho</name>
    <name type="common">huchen</name>
    <dbReference type="NCBI Taxonomy" id="62062"/>
    <lineage>
        <taxon>Eukaryota</taxon>
        <taxon>Metazoa</taxon>
        <taxon>Chordata</taxon>
        <taxon>Craniata</taxon>
        <taxon>Vertebrata</taxon>
        <taxon>Euteleostomi</taxon>
        <taxon>Actinopterygii</taxon>
        <taxon>Neopterygii</taxon>
        <taxon>Teleostei</taxon>
        <taxon>Protacanthopterygii</taxon>
        <taxon>Salmoniformes</taxon>
        <taxon>Salmonidae</taxon>
        <taxon>Salmoninae</taxon>
        <taxon>Hucho</taxon>
    </lineage>
</organism>
<evidence type="ECO:0000313" key="3">
    <source>
        <dbReference type="Proteomes" id="UP000314982"/>
    </source>
</evidence>
<feature type="region of interest" description="Disordered" evidence="1">
    <location>
        <begin position="230"/>
        <end position="249"/>
    </location>
</feature>
<dbReference type="GO" id="GO:0005929">
    <property type="term" value="C:cilium"/>
    <property type="evidence" value="ECO:0007669"/>
    <property type="project" value="TreeGrafter"/>
</dbReference>